<evidence type="ECO:0000256" key="2">
    <source>
        <dbReference type="PROSITE-ProRule" id="PRU00192"/>
    </source>
</evidence>
<evidence type="ECO:0000256" key="3">
    <source>
        <dbReference type="SAM" id="MobiDB-lite"/>
    </source>
</evidence>
<organism evidence="5 6">
    <name type="scientific">Trichomalopsis sarcophagae</name>
    <dbReference type="NCBI Taxonomy" id="543379"/>
    <lineage>
        <taxon>Eukaryota</taxon>
        <taxon>Metazoa</taxon>
        <taxon>Ecdysozoa</taxon>
        <taxon>Arthropoda</taxon>
        <taxon>Hexapoda</taxon>
        <taxon>Insecta</taxon>
        <taxon>Pterygota</taxon>
        <taxon>Neoptera</taxon>
        <taxon>Endopterygota</taxon>
        <taxon>Hymenoptera</taxon>
        <taxon>Apocrita</taxon>
        <taxon>Proctotrupomorpha</taxon>
        <taxon>Chalcidoidea</taxon>
        <taxon>Pteromalidae</taxon>
        <taxon>Pteromalinae</taxon>
        <taxon>Trichomalopsis</taxon>
    </lineage>
</organism>
<evidence type="ECO:0000256" key="1">
    <source>
        <dbReference type="ARBA" id="ARBA00022443"/>
    </source>
</evidence>
<feature type="compositionally biased region" description="Polar residues" evidence="3">
    <location>
        <begin position="174"/>
        <end position="190"/>
    </location>
</feature>
<dbReference type="EMBL" id="NNAY01000817">
    <property type="protein sequence ID" value="OXU26350.1"/>
    <property type="molecule type" value="Genomic_DNA"/>
</dbReference>
<dbReference type="InterPro" id="IPR036028">
    <property type="entry name" value="SH3-like_dom_sf"/>
</dbReference>
<dbReference type="GO" id="GO:0006897">
    <property type="term" value="P:endocytosis"/>
    <property type="evidence" value="ECO:0007669"/>
    <property type="project" value="TreeGrafter"/>
</dbReference>
<evidence type="ECO:0000313" key="5">
    <source>
        <dbReference type="EMBL" id="OXU26350.1"/>
    </source>
</evidence>
<feature type="region of interest" description="Disordered" evidence="3">
    <location>
        <begin position="119"/>
        <end position="229"/>
    </location>
</feature>
<protein>
    <recommendedName>
        <fullName evidence="4">SH3 domain-containing protein</fullName>
    </recommendedName>
</protein>
<dbReference type="InterPro" id="IPR018556">
    <property type="entry name" value="SPIN90/Ldb17_LRD"/>
</dbReference>
<dbReference type="InterPro" id="IPR001452">
    <property type="entry name" value="SH3_domain"/>
</dbReference>
<feature type="compositionally biased region" description="Basic and acidic residues" evidence="3">
    <location>
        <begin position="163"/>
        <end position="173"/>
    </location>
</feature>
<sequence>MSEAPVVKRRKKNYEMLKGLYDFNATFAKTLSFRENDHFVLYQSHTKQRNWWQVVNSKGQVGYIPSNYVTTIKVHPQFLIDFLDQAIETLRANGDKPSVSPNIDKQDLLLRLVEKKRQAELGRKTKKQAPLPPDFGSTTPVKEPPTNFNNIDEVKSSPSNNASRKESPSEQRKQSVTNDESQSEPQIQSEDIQRRSSESSQKKEFKKSNSQSSIKKSPSQSPVKSRSASLAEINPRTAYLLLDQVRHSTQLSYEMSKVAVTVILSGLQEMLPSNVSHYFDAILSQLAVPLNLTKLNIEETYDANRLKIIFTELTSCKEDSQQRSWMLYEDEPTICEYIKELTSILKSSYRNFTNLTFILQTNADANVSRHVLRQDRYEGVSTLIQYYQMETRWTIRQLLLQSFGVMCSLDPVVVTIMLESILPMELARDMKSNPRNVAKLNYSSLLLTMIFSMGEPMPITHFEQLGSEFISFILDLIENPPDTDLDDQIPDLFVNLILSYNLQFQTSENVVLDALKERTVAKTFTEKILLLLNREVDPVRIFDHEPAPPDSILKLFVDLFTSDETASLFYTNDIKVLIDIILRQLFDIAPGEKRRQYLELCRRVLKTAVYEEHKHRCEDVLKCFTRIFCEESPESQEDQNLVREISNEFPHMFKI</sequence>
<feature type="compositionally biased region" description="Polar residues" evidence="3">
    <location>
        <begin position="136"/>
        <end position="162"/>
    </location>
</feature>
<gene>
    <name evidence="5" type="ORF">TSAR_015252</name>
</gene>
<dbReference type="AlphaFoldDB" id="A0A232F781"/>
<dbReference type="PANTHER" id="PTHR13357">
    <property type="entry name" value="SH3 ADAPTER PROTEIN SPIN90 NCK INTERACTING PROTEIN WITH SH3 DOMAIN"/>
    <property type="match status" value="1"/>
</dbReference>
<dbReference type="InterPro" id="IPR030125">
    <property type="entry name" value="SPIN90/Ldb17"/>
</dbReference>
<dbReference type="Pfam" id="PF00018">
    <property type="entry name" value="SH3_1"/>
    <property type="match status" value="1"/>
</dbReference>
<dbReference type="InterPro" id="IPR016024">
    <property type="entry name" value="ARM-type_fold"/>
</dbReference>
<evidence type="ECO:0000313" key="6">
    <source>
        <dbReference type="Proteomes" id="UP000215335"/>
    </source>
</evidence>
<feature type="domain" description="SH3" evidence="4">
    <location>
        <begin position="12"/>
        <end position="74"/>
    </location>
</feature>
<accession>A0A232F781</accession>
<keyword evidence="1 2" id="KW-0728">SH3 domain</keyword>
<feature type="compositionally biased region" description="Low complexity" evidence="3">
    <location>
        <begin position="208"/>
        <end position="229"/>
    </location>
</feature>
<dbReference type="Proteomes" id="UP000215335">
    <property type="component" value="Unassembled WGS sequence"/>
</dbReference>
<dbReference type="GO" id="GO:0071933">
    <property type="term" value="F:Arp2/3 complex binding"/>
    <property type="evidence" value="ECO:0007669"/>
    <property type="project" value="TreeGrafter"/>
</dbReference>
<keyword evidence="6" id="KW-1185">Reference proteome</keyword>
<evidence type="ECO:0000259" key="4">
    <source>
        <dbReference type="PROSITE" id="PS50002"/>
    </source>
</evidence>
<dbReference type="PROSITE" id="PS50002">
    <property type="entry name" value="SH3"/>
    <property type="match status" value="1"/>
</dbReference>
<name>A0A232F781_9HYME</name>
<dbReference type="OrthoDB" id="445362at2759"/>
<dbReference type="Gene3D" id="2.30.30.40">
    <property type="entry name" value="SH3 Domains"/>
    <property type="match status" value="1"/>
</dbReference>
<dbReference type="SUPFAM" id="SSF50044">
    <property type="entry name" value="SH3-domain"/>
    <property type="match status" value="1"/>
</dbReference>
<reference evidence="5 6" key="1">
    <citation type="journal article" date="2017" name="Curr. Biol.">
        <title>The Evolution of Venom by Co-option of Single-Copy Genes.</title>
        <authorList>
            <person name="Martinson E.O."/>
            <person name="Mrinalini"/>
            <person name="Kelkar Y.D."/>
            <person name="Chang C.H."/>
            <person name="Werren J.H."/>
        </authorList>
    </citation>
    <scope>NUCLEOTIDE SEQUENCE [LARGE SCALE GENOMIC DNA]</scope>
    <source>
        <strain evidence="5 6">Alberta</strain>
        <tissue evidence="5">Whole body</tissue>
    </source>
</reference>
<dbReference type="STRING" id="543379.A0A232F781"/>
<comment type="caution">
    <text evidence="5">The sequence shown here is derived from an EMBL/GenBank/DDBJ whole genome shotgun (WGS) entry which is preliminary data.</text>
</comment>
<dbReference type="SMART" id="SM00326">
    <property type="entry name" value="SH3"/>
    <property type="match status" value="1"/>
</dbReference>
<dbReference type="Pfam" id="PF09431">
    <property type="entry name" value="SPIN90_LRD"/>
    <property type="match status" value="1"/>
</dbReference>
<dbReference type="PANTHER" id="PTHR13357:SF1">
    <property type="entry name" value="NCK-INTERACTING PROTEIN WITH SH3 DOMAIN"/>
    <property type="match status" value="1"/>
</dbReference>
<dbReference type="SUPFAM" id="SSF48371">
    <property type="entry name" value="ARM repeat"/>
    <property type="match status" value="1"/>
</dbReference>
<proteinExistence type="predicted"/>
<feature type="compositionally biased region" description="Basic and acidic residues" evidence="3">
    <location>
        <begin position="191"/>
        <end position="207"/>
    </location>
</feature>